<dbReference type="Pfam" id="PF03401">
    <property type="entry name" value="TctC"/>
    <property type="match status" value="1"/>
</dbReference>
<dbReference type="PANTHER" id="PTHR42928:SF5">
    <property type="entry name" value="BLR1237 PROTEIN"/>
    <property type="match status" value="1"/>
</dbReference>
<gene>
    <name evidence="3" type="ORF">EZ313_10055</name>
</gene>
<dbReference type="OrthoDB" id="8881748at2"/>
<dbReference type="PIRSF" id="PIRSF017082">
    <property type="entry name" value="YflP"/>
    <property type="match status" value="1"/>
</dbReference>
<evidence type="ECO:0000313" key="3">
    <source>
        <dbReference type="EMBL" id="TFZ06937.1"/>
    </source>
</evidence>
<evidence type="ECO:0000256" key="2">
    <source>
        <dbReference type="SAM" id="SignalP"/>
    </source>
</evidence>
<dbReference type="Proteomes" id="UP000298180">
    <property type="component" value="Unassembled WGS sequence"/>
</dbReference>
<dbReference type="InterPro" id="IPR006311">
    <property type="entry name" value="TAT_signal"/>
</dbReference>
<evidence type="ECO:0000256" key="1">
    <source>
        <dbReference type="ARBA" id="ARBA00006987"/>
    </source>
</evidence>
<evidence type="ECO:0000313" key="4">
    <source>
        <dbReference type="Proteomes" id="UP000298180"/>
    </source>
</evidence>
<comment type="caution">
    <text evidence="3">The sequence shown here is derived from an EMBL/GenBank/DDBJ whole genome shotgun (WGS) entry which is preliminary data.</text>
</comment>
<dbReference type="InterPro" id="IPR042100">
    <property type="entry name" value="Bug_dom1"/>
</dbReference>
<feature type="signal peptide" evidence="2">
    <location>
        <begin position="1"/>
        <end position="25"/>
    </location>
</feature>
<name>A0A4Z0C5A7_9BURK</name>
<dbReference type="CDD" id="cd07012">
    <property type="entry name" value="PBP2_Bug_TTT"/>
    <property type="match status" value="1"/>
</dbReference>
<accession>A0A4Z0C5A7</accession>
<proteinExistence type="inferred from homology"/>
<dbReference type="PANTHER" id="PTHR42928">
    <property type="entry name" value="TRICARBOXYLATE-BINDING PROTEIN"/>
    <property type="match status" value="1"/>
</dbReference>
<reference evidence="3 4" key="1">
    <citation type="submission" date="2019-03" db="EMBL/GenBank/DDBJ databases">
        <title>Ramlibacter henchirensis DSM 14656, whole genome shotgun sequence.</title>
        <authorList>
            <person name="Zhang X."/>
            <person name="Feng G."/>
            <person name="Zhu H."/>
        </authorList>
    </citation>
    <scope>NUCLEOTIDE SEQUENCE [LARGE SCALE GENOMIC DNA]</scope>
    <source>
        <strain evidence="3 4">DSM 14656</strain>
    </source>
</reference>
<organism evidence="3 4">
    <name type="scientific">Ramlibacter henchirensis</name>
    <dbReference type="NCBI Taxonomy" id="204072"/>
    <lineage>
        <taxon>Bacteria</taxon>
        <taxon>Pseudomonadati</taxon>
        <taxon>Pseudomonadota</taxon>
        <taxon>Betaproteobacteria</taxon>
        <taxon>Burkholderiales</taxon>
        <taxon>Comamonadaceae</taxon>
        <taxon>Ramlibacter</taxon>
    </lineage>
</organism>
<protein>
    <submittedName>
        <fullName evidence="3">Tripartite tricarboxylate transporter substrate binding protein</fullName>
    </submittedName>
</protein>
<dbReference type="Gene3D" id="3.40.190.10">
    <property type="entry name" value="Periplasmic binding protein-like II"/>
    <property type="match status" value="1"/>
</dbReference>
<keyword evidence="2" id="KW-0732">Signal</keyword>
<feature type="chain" id="PRO_5021310674" evidence="2">
    <location>
        <begin position="26"/>
        <end position="327"/>
    </location>
</feature>
<keyword evidence="4" id="KW-1185">Reference proteome</keyword>
<dbReference type="PROSITE" id="PS51318">
    <property type="entry name" value="TAT"/>
    <property type="match status" value="1"/>
</dbReference>
<dbReference type="InterPro" id="IPR005064">
    <property type="entry name" value="BUG"/>
</dbReference>
<sequence length="327" mass="35217">MQLSRRQWMAAAGAGLAAWSLPGLAQSPPFPSRPVRIVPFGTAGGPIDTLARVYGDKLASRWGQPAVVEPRPGASGILAADLVAKATPDGHTVLMTLPLTHVNAAILQPKLPYDPVKDFTPLSMLATGGPMLVARADAPYSNVREFVEHAKKQPRGMTYGTWGTGSTAHLFCELLRRQTGTNLIHAAYKSESSAHNDLFGGVLDFAWANPSSARNHTQGGKMKVLGITGTSRVSTMPQVPTFKEQGFQGFDIDSWIGVYGPARLPDPVVQAWVTALREITQMPDIQARLTGYGFEPLGNTPAQFVERYRADYPRMVELIKAAGVTAD</sequence>
<dbReference type="SUPFAM" id="SSF53850">
    <property type="entry name" value="Periplasmic binding protein-like II"/>
    <property type="match status" value="1"/>
</dbReference>
<dbReference type="AlphaFoldDB" id="A0A4Z0C5A7"/>
<dbReference type="Gene3D" id="3.40.190.150">
    <property type="entry name" value="Bordetella uptake gene, domain 1"/>
    <property type="match status" value="1"/>
</dbReference>
<comment type="similarity">
    <text evidence="1">Belongs to the UPF0065 (bug) family.</text>
</comment>
<dbReference type="RefSeq" id="WP_135263019.1">
    <property type="nucleotide sequence ID" value="NZ_SMLM01000001.1"/>
</dbReference>
<dbReference type="EMBL" id="SMLM01000001">
    <property type="protein sequence ID" value="TFZ06937.1"/>
    <property type="molecule type" value="Genomic_DNA"/>
</dbReference>